<protein>
    <submittedName>
        <fullName evidence="1">Sporulation protein</fullName>
    </submittedName>
</protein>
<dbReference type="PANTHER" id="PTHR40053:SF1">
    <property type="entry name" value="SPORULATION-CONTROL PROTEIN SPO0M"/>
    <property type="match status" value="1"/>
</dbReference>
<dbReference type="InterPro" id="IPR009776">
    <property type="entry name" value="Spore_0_M"/>
</dbReference>
<name>A0A172ZF62_9BACL</name>
<reference evidence="1 2" key="2">
    <citation type="journal article" date="2016" name="Int. J. Syst. Evol. Microbiol.">
        <title>Paenibacillus bovis sp. nov., isolated from raw yak (Bos grunniens) milk.</title>
        <authorList>
            <person name="Gao C."/>
            <person name="Han J."/>
            <person name="Liu Z."/>
            <person name="Xu X."/>
            <person name="Hang F."/>
            <person name="Wu Z."/>
        </authorList>
    </citation>
    <scope>NUCLEOTIDE SEQUENCE [LARGE SCALE GENOMIC DNA]</scope>
    <source>
        <strain evidence="1 2">BD3526</strain>
    </source>
</reference>
<dbReference type="PANTHER" id="PTHR40053">
    <property type="entry name" value="SPORULATION-CONTROL PROTEIN SPO0M"/>
    <property type="match status" value="1"/>
</dbReference>
<evidence type="ECO:0000313" key="2">
    <source>
        <dbReference type="Proteomes" id="UP000078148"/>
    </source>
</evidence>
<dbReference type="AlphaFoldDB" id="A0A172ZF62"/>
<dbReference type="OrthoDB" id="2351239at2"/>
<dbReference type="EMBL" id="CP013023">
    <property type="protein sequence ID" value="ANF96012.1"/>
    <property type="molecule type" value="Genomic_DNA"/>
</dbReference>
<accession>A0A172ZF62</accession>
<gene>
    <name evidence="1" type="ORF">AR543_08330</name>
</gene>
<dbReference type="Proteomes" id="UP000078148">
    <property type="component" value="Chromosome"/>
</dbReference>
<organism evidence="1 2">
    <name type="scientific">Paenibacillus bovis</name>
    <dbReference type="NCBI Taxonomy" id="1616788"/>
    <lineage>
        <taxon>Bacteria</taxon>
        <taxon>Bacillati</taxon>
        <taxon>Bacillota</taxon>
        <taxon>Bacilli</taxon>
        <taxon>Bacillales</taxon>
        <taxon>Paenibacillaceae</taxon>
        <taxon>Paenibacillus</taxon>
    </lineage>
</organism>
<dbReference type="RefSeq" id="WP_060533479.1">
    <property type="nucleotide sequence ID" value="NZ_CP013023.1"/>
</dbReference>
<dbReference type="Pfam" id="PF07070">
    <property type="entry name" value="Spo0M"/>
    <property type="match status" value="1"/>
</dbReference>
<reference evidence="2" key="1">
    <citation type="submission" date="2015-10" db="EMBL/GenBank/DDBJ databases">
        <title>Genome of Paenibacillus bovis sp. nov.</title>
        <authorList>
            <person name="Wu Z."/>
            <person name="Gao C."/>
            <person name="Liu Z."/>
            <person name="Zheng H."/>
        </authorList>
    </citation>
    <scope>NUCLEOTIDE SEQUENCE [LARGE SCALE GENOMIC DNA]</scope>
    <source>
        <strain evidence="2">BD3526</strain>
    </source>
</reference>
<dbReference type="KEGG" id="pbv:AR543_08330"/>
<proteinExistence type="predicted"/>
<evidence type="ECO:0000313" key="1">
    <source>
        <dbReference type="EMBL" id="ANF96012.1"/>
    </source>
</evidence>
<keyword evidence="2" id="KW-1185">Reference proteome</keyword>
<sequence length="258" mass="29440">MSFFNKMLARVGVGAAKIDTVLDQNEYYPNSEVRGIVYVQGGNVDQDVGNIYIEVMTQYIREQDDKKHYVDYTIAKYRVSEKTQVKSGQKLEIPFGFTLPSQTPLTLSNQKVWLHTGLDIEMSVDPTDQDYIVVRPHPYMDTVLEATERLGFQFKASTVEYASRSPFGVPYVQEIEFYPGARFHGQITELELMMSLTSNGLQILVEVDRRGRGLGGFLANAFDMDERRAWLDLTPSDLNRGADYVAQQLERLIDQQSR</sequence>
<dbReference type="STRING" id="1616788.AR543_08330"/>